<dbReference type="EMBL" id="VAUV01000011">
    <property type="protein sequence ID" value="TLD69833.1"/>
    <property type="molecule type" value="Genomic_DNA"/>
</dbReference>
<proteinExistence type="predicted"/>
<keyword evidence="2" id="KW-1185">Reference proteome</keyword>
<dbReference type="AlphaFoldDB" id="A0A5R8KBY7"/>
<protein>
    <submittedName>
        <fullName evidence="1">Uncharacterized protein</fullName>
    </submittedName>
</protein>
<reference evidence="1 2" key="1">
    <citation type="submission" date="2019-05" db="EMBL/GenBank/DDBJ databases">
        <title>Verrucobacter flavum gen. nov., sp. nov. a new member of the family Verrucomicrobiaceae.</title>
        <authorList>
            <person name="Szuroczki S."/>
            <person name="Abbaszade G."/>
            <person name="Szabo A."/>
            <person name="Felfoldi T."/>
            <person name="Schumann P."/>
            <person name="Boka K."/>
            <person name="Keki Z."/>
            <person name="Toumi M."/>
            <person name="Toth E."/>
        </authorList>
    </citation>
    <scope>NUCLEOTIDE SEQUENCE [LARGE SCALE GENOMIC DNA]</scope>
    <source>
        <strain evidence="1 2">MG-N-17</strain>
    </source>
</reference>
<name>A0A5R8KBY7_9BACT</name>
<evidence type="ECO:0000313" key="2">
    <source>
        <dbReference type="Proteomes" id="UP000306196"/>
    </source>
</evidence>
<sequence>MIAYQVTLNGEVVSTAGLTEGVVSGIANWVFLPSGKASDPTDNWHASFSLGGLDHRTDEHLQLFRTNLKLGDEITLKLVEVEQVDSPSEPLFTKSKEKIKRILDEEFKVEQAAQPQFPGTTK</sequence>
<gene>
    <name evidence="1" type="ORF">FEM03_16055</name>
</gene>
<organism evidence="1 2">
    <name type="scientific">Phragmitibacter flavus</name>
    <dbReference type="NCBI Taxonomy" id="2576071"/>
    <lineage>
        <taxon>Bacteria</taxon>
        <taxon>Pseudomonadati</taxon>
        <taxon>Verrucomicrobiota</taxon>
        <taxon>Verrucomicrobiia</taxon>
        <taxon>Verrucomicrobiales</taxon>
        <taxon>Verrucomicrobiaceae</taxon>
        <taxon>Phragmitibacter</taxon>
    </lineage>
</organism>
<comment type="caution">
    <text evidence="1">The sequence shown here is derived from an EMBL/GenBank/DDBJ whole genome shotgun (WGS) entry which is preliminary data.</text>
</comment>
<dbReference type="OrthoDB" id="583182at2"/>
<evidence type="ECO:0000313" key="1">
    <source>
        <dbReference type="EMBL" id="TLD69833.1"/>
    </source>
</evidence>
<dbReference type="RefSeq" id="WP_138087291.1">
    <property type="nucleotide sequence ID" value="NZ_VAUV01000011.1"/>
</dbReference>
<dbReference type="Proteomes" id="UP000306196">
    <property type="component" value="Unassembled WGS sequence"/>
</dbReference>
<accession>A0A5R8KBY7</accession>